<keyword evidence="1" id="KW-0812">Transmembrane</keyword>
<sequence>MIFYLSLFFFFYVSIIVWFVYEWKHVPMLSERCPVCDALGDVHNGDIFKCTECRYVWGL</sequence>
<accession>A0A1I3VW59</accession>
<dbReference type="STRING" id="52560.SAMN04488082_11171"/>
<reference evidence="3" key="1">
    <citation type="submission" date="2016-10" db="EMBL/GenBank/DDBJ databases">
        <authorList>
            <person name="Varghese N."/>
            <person name="Submissions S."/>
        </authorList>
    </citation>
    <scope>NUCLEOTIDE SEQUENCE [LARGE SCALE GENOMIC DNA]</scope>
    <source>
        <strain evidence="3">DSM 5918</strain>
    </source>
</reference>
<organism evidence="2 3">
    <name type="scientific">Desulfomicrobium apsheronum</name>
    <dbReference type="NCBI Taxonomy" id="52560"/>
    <lineage>
        <taxon>Bacteria</taxon>
        <taxon>Pseudomonadati</taxon>
        <taxon>Thermodesulfobacteriota</taxon>
        <taxon>Desulfovibrionia</taxon>
        <taxon>Desulfovibrionales</taxon>
        <taxon>Desulfomicrobiaceae</taxon>
        <taxon>Desulfomicrobium</taxon>
    </lineage>
</organism>
<protein>
    <submittedName>
        <fullName evidence="2">Uncharacterized protein</fullName>
    </submittedName>
</protein>
<keyword evidence="3" id="KW-1185">Reference proteome</keyword>
<name>A0A1I3VW59_9BACT</name>
<dbReference type="Proteomes" id="UP000198635">
    <property type="component" value="Unassembled WGS sequence"/>
</dbReference>
<evidence type="ECO:0000256" key="1">
    <source>
        <dbReference type="SAM" id="Phobius"/>
    </source>
</evidence>
<dbReference type="EMBL" id="FORX01000011">
    <property type="protein sequence ID" value="SFJ99379.1"/>
    <property type="molecule type" value="Genomic_DNA"/>
</dbReference>
<proteinExistence type="predicted"/>
<evidence type="ECO:0000313" key="3">
    <source>
        <dbReference type="Proteomes" id="UP000198635"/>
    </source>
</evidence>
<evidence type="ECO:0000313" key="2">
    <source>
        <dbReference type="EMBL" id="SFJ99379.1"/>
    </source>
</evidence>
<gene>
    <name evidence="2" type="ORF">SAMN04488082_11171</name>
</gene>
<keyword evidence="1" id="KW-0472">Membrane</keyword>
<dbReference type="AlphaFoldDB" id="A0A1I3VW59"/>
<feature type="transmembrane region" description="Helical" evidence="1">
    <location>
        <begin position="6"/>
        <end position="23"/>
    </location>
</feature>
<keyword evidence="1" id="KW-1133">Transmembrane helix</keyword>